<evidence type="ECO:0000313" key="2">
    <source>
        <dbReference type="EMBL" id="CAG8856806.1"/>
    </source>
</evidence>
<feature type="region of interest" description="Disordered" evidence="1">
    <location>
        <begin position="1"/>
        <end position="27"/>
    </location>
</feature>
<organism evidence="2 3">
    <name type="scientific">Gigaspora margarita</name>
    <dbReference type="NCBI Taxonomy" id="4874"/>
    <lineage>
        <taxon>Eukaryota</taxon>
        <taxon>Fungi</taxon>
        <taxon>Fungi incertae sedis</taxon>
        <taxon>Mucoromycota</taxon>
        <taxon>Glomeromycotina</taxon>
        <taxon>Glomeromycetes</taxon>
        <taxon>Diversisporales</taxon>
        <taxon>Gigasporaceae</taxon>
        <taxon>Gigaspora</taxon>
    </lineage>
</organism>
<proteinExistence type="predicted"/>
<evidence type="ECO:0000313" key="3">
    <source>
        <dbReference type="Proteomes" id="UP000789901"/>
    </source>
</evidence>
<feature type="compositionally biased region" description="Basic and acidic residues" evidence="1">
    <location>
        <begin position="17"/>
        <end position="26"/>
    </location>
</feature>
<dbReference type="Proteomes" id="UP000789901">
    <property type="component" value="Unassembled WGS sequence"/>
</dbReference>
<evidence type="ECO:0000256" key="1">
    <source>
        <dbReference type="SAM" id="MobiDB-lite"/>
    </source>
</evidence>
<feature type="non-terminal residue" evidence="2">
    <location>
        <position position="1"/>
    </location>
</feature>
<gene>
    <name evidence="2" type="ORF">GMARGA_LOCUS45627</name>
</gene>
<sequence length="117" mass="13551">LIKELSMPSEPIDDNDRENKSKESKPKSLLQLYNNASRAEKRVTRAYQEEIRCYGEIATNLPGFTRNIYKLFGESYDPDIKKVVKGIGIEKIERIRTYSADYISKLNSTQIYNIILT</sequence>
<feature type="non-terminal residue" evidence="2">
    <location>
        <position position="117"/>
    </location>
</feature>
<dbReference type="EMBL" id="CAJVQB010164067">
    <property type="protein sequence ID" value="CAG8856806.1"/>
    <property type="molecule type" value="Genomic_DNA"/>
</dbReference>
<keyword evidence="3" id="KW-1185">Reference proteome</keyword>
<accession>A0ABN7XPX4</accession>
<name>A0ABN7XPX4_GIGMA</name>
<comment type="caution">
    <text evidence="2">The sequence shown here is derived from an EMBL/GenBank/DDBJ whole genome shotgun (WGS) entry which is preliminary data.</text>
</comment>
<protein>
    <submittedName>
        <fullName evidence="2">27183_t:CDS:1</fullName>
    </submittedName>
</protein>
<reference evidence="2 3" key="1">
    <citation type="submission" date="2021-06" db="EMBL/GenBank/DDBJ databases">
        <authorList>
            <person name="Kallberg Y."/>
            <person name="Tangrot J."/>
            <person name="Rosling A."/>
        </authorList>
    </citation>
    <scope>NUCLEOTIDE SEQUENCE [LARGE SCALE GENOMIC DNA]</scope>
    <source>
        <strain evidence="2 3">120-4 pot B 10/14</strain>
    </source>
</reference>